<dbReference type="Gene3D" id="3.40.50.1820">
    <property type="entry name" value="alpha/beta hydrolase"/>
    <property type="match status" value="1"/>
</dbReference>
<dbReference type="PRINTS" id="PR00412">
    <property type="entry name" value="EPOXHYDRLASE"/>
</dbReference>
<accession>K3W7C7</accession>
<evidence type="ECO:0000313" key="2">
    <source>
        <dbReference type="EnsemblProtists" id="PYU1_T000868"/>
    </source>
</evidence>
<dbReference type="SUPFAM" id="SSF53474">
    <property type="entry name" value="alpha/beta-Hydrolases"/>
    <property type="match status" value="1"/>
</dbReference>
<dbReference type="InterPro" id="IPR000639">
    <property type="entry name" value="Epox_hydrolase-like"/>
</dbReference>
<dbReference type="EnsemblProtists" id="PYU1_T000868">
    <property type="protein sequence ID" value="PYU1_T000868"/>
    <property type="gene ID" value="PYU1_G000868"/>
</dbReference>
<dbReference type="OMA" id="MSLMEMI"/>
<dbReference type="PANTHER" id="PTHR43433">
    <property type="entry name" value="HYDROLASE, ALPHA/BETA FOLD FAMILY PROTEIN"/>
    <property type="match status" value="1"/>
</dbReference>
<evidence type="ECO:0000313" key="3">
    <source>
        <dbReference type="Proteomes" id="UP000019132"/>
    </source>
</evidence>
<dbReference type="InterPro" id="IPR000073">
    <property type="entry name" value="AB_hydrolase_1"/>
</dbReference>
<reference evidence="3" key="1">
    <citation type="journal article" date="2010" name="Genome Biol.">
        <title>Genome sequence of the necrotrophic plant pathogen Pythium ultimum reveals original pathogenicity mechanisms and effector repertoire.</title>
        <authorList>
            <person name="Levesque C.A."/>
            <person name="Brouwer H."/>
            <person name="Cano L."/>
            <person name="Hamilton J.P."/>
            <person name="Holt C."/>
            <person name="Huitema E."/>
            <person name="Raffaele S."/>
            <person name="Robideau G.P."/>
            <person name="Thines M."/>
            <person name="Win J."/>
            <person name="Zerillo M.M."/>
            <person name="Beakes G.W."/>
            <person name="Boore J.L."/>
            <person name="Busam D."/>
            <person name="Dumas B."/>
            <person name="Ferriera S."/>
            <person name="Fuerstenberg S.I."/>
            <person name="Gachon C.M."/>
            <person name="Gaulin E."/>
            <person name="Govers F."/>
            <person name="Grenville-Briggs L."/>
            <person name="Horner N."/>
            <person name="Hostetler J."/>
            <person name="Jiang R.H."/>
            <person name="Johnson J."/>
            <person name="Krajaejun T."/>
            <person name="Lin H."/>
            <person name="Meijer H.J."/>
            <person name="Moore B."/>
            <person name="Morris P."/>
            <person name="Phuntmart V."/>
            <person name="Puiu D."/>
            <person name="Shetty J."/>
            <person name="Stajich J.E."/>
            <person name="Tripathy S."/>
            <person name="Wawra S."/>
            <person name="van West P."/>
            <person name="Whitty B.R."/>
            <person name="Coutinho P.M."/>
            <person name="Henrissat B."/>
            <person name="Martin F."/>
            <person name="Thomas P.D."/>
            <person name="Tyler B.M."/>
            <person name="De Vries R.P."/>
            <person name="Kamoun S."/>
            <person name="Yandell M."/>
            <person name="Tisserat N."/>
            <person name="Buell C.R."/>
        </authorList>
    </citation>
    <scope>NUCLEOTIDE SEQUENCE</scope>
    <source>
        <strain evidence="3">DAOM:BR144</strain>
    </source>
</reference>
<organism evidence="2 3">
    <name type="scientific">Globisporangium ultimum (strain ATCC 200006 / CBS 805.95 / DAOM BR144)</name>
    <name type="common">Pythium ultimum</name>
    <dbReference type="NCBI Taxonomy" id="431595"/>
    <lineage>
        <taxon>Eukaryota</taxon>
        <taxon>Sar</taxon>
        <taxon>Stramenopiles</taxon>
        <taxon>Oomycota</taxon>
        <taxon>Peronosporomycetes</taxon>
        <taxon>Pythiales</taxon>
        <taxon>Pythiaceae</taxon>
        <taxon>Globisporangium</taxon>
    </lineage>
</organism>
<dbReference type="InterPro" id="IPR050471">
    <property type="entry name" value="AB_hydrolase"/>
</dbReference>
<dbReference type="STRING" id="431595.K3W7C7"/>
<dbReference type="HOGENOM" id="CLU_020336_20_0_1"/>
<dbReference type="PRINTS" id="PR00111">
    <property type="entry name" value="ABHYDROLASE"/>
</dbReference>
<sequence>MQSLAPSTTPQGLRSTRHLEALYSAPKYFSEHQVRHTSFPSGATVAYTLHGTYNHNNDAKASRSLPAVEDRVMLITGFLQTKDTWAAVIDLLLDHYNVKKEDEVEPTKARGVRILSFDNRGVGGSSAPAYWTRSTTKGMAKDVLALMDVVGWDSAHIVGYSMGGMISLELASIAPKRIKSLSLLATTRGKYVEDLRSREPLRQSVYAKDPSIAVANLLELLYPRDAITETRVDETDETQYDTLFKFHMESRKSQAIQPSTWAMVSQLLAIRTHFVSNARLLAINDCGFPVLIVTGMKDILIPPAESICLREHMTGDHVHTLFIENAGHGVTLQFVAEVVQALAATFQRNSC</sequence>
<proteinExistence type="predicted"/>
<name>K3W7C7_GLOUD</name>
<dbReference type="InterPro" id="IPR029058">
    <property type="entry name" value="AB_hydrolase_fold"/>
</dbReference>
<reference evidence="2" key="3">
    <citation type="submission" date="2015-02" db="UniProtKB">
        <authorList>
            <consortium name="EnsemblProtists"/>
        </authorList>
    </citation>
    <scope>IDENTIFICATION</scope>
    <source>
        <strain evidence="2">DAOM BR144</strain>
    </source>
</reference>
<dbReference type="GO" id="GO:0003824">
    <property type="term" value="F:catalytic activity"/>
    <property type="evidence" value="ECO:0007669"/>
    <property type="project" value="InterPro"/>
</dbReference>
<dbReference type="EMBL" id="GL376620">
    <property type="status" value="NOT_ANNOTATED_CDS"/>
    <property type="molecule type" value="Genomic_DNA"/>
</dbReference>
<dbReference type="VEuPathDB" id="FungiDB:PYU1_G000868"/>
<dbReference type="Proteomes" id="UP000019132">
    <property type="component" value="Unassembled WGS sequence"/>
</dbReference>
<dbReference type="AlphaFoldDB" id="K3W7C7"/>
<reference evidence="3" key="2">
    <citation type="submission" date="2010-04" db="EMBL/GenBank/DDBJ databases">
        <authorList>
            <person name="Buell R."/>
            <person name="Hamilton J."/>
            <person name="Hostetler J."/>
        </authorList>
    </citation>
    <scope>NUCLEOTIDE SEQUENCE [LARGE SCALE GENOMIC DNA]</scope>
    <source>
        <strain evidence="3">DAOM:BR144</strain>
    </source>
</reference>
<feature type="domain" description="AB hydrolase-1" evidence="1">
    <location>
        <begin position="71"/>
        <end position="329"/>
    </location>
</feature>
<protein>
    <recommendedName>
        <fullName evidence="1">AB hydrolase-1 domain-containing protein</fullName>
    </recommendedName>
</protein>
<evidence type="ECO:0000259" key="1">
    <source>
        <dbReference type="Pfam" id="PF00561"/>
    </source>
</evidence>
<dbReference type="eggNOG" id="KOG4178">
    <property type="taxonomic scope" value="Eukaryota"/>
</dbReference>
<dbReference type="PANTHER" id="PTHR43433:SF5">
    <property type="entry name" value="AB HYDROLASE-1 DOMAIN-CONTAINING PROTEIN"/>
    <property type="match status" value="1"/>
</dbReference>
<dbReference type="InParanoid" id="K3W7C7"/>
<dbReference type="Pfam" id="PF00561">
    <property type="entry name" value="Abhydrolase_1"/>
    <property type="match status" value="1"/>
</dbReference>
<keyword evidence="3" id="KW-1185">Reference proteome</keyword>